<feature type="domain" description="AAA" evidence="9">
    <location>
        <begin position="48"/>
        <end position="193"/>
    </location>
</feature>
<dbReference type="Proteomes" id="UP000789423">
    <property type="component" value="Unassembled WGS sequence"/>
</dbReference>
<dbReference type="InterPro" id="IPR005702">
    <property type="entry name" value="Wzc-like_C"/>
</dbReference>
<dbReference type="EMBL" id="CAKJTI010000017">
    <property type="protein sequence ID" value="CAG9613773.1"/>
    <property type="molecule type" value="Genomic_DNA"/>
</dbReference>
<evidence type="ECO:0000256" key="2">
    <source>
        <dbReference type="ARBA" id="ARBA00011903"/>
    </source>
</evidence>
<evidence type="ECO:0000256" key="5">
    <source>
        <dbReference type="ARBA" id="ARBA00022777"/>
    </source>
</evidence>
<dbReference type="Gene3D" id="3.40.50.300">
    <property type="entry name" value="P-loop containing nucleotide triphosphate hydrolases"/>
    <property type="match status" value="1"/>
</dbReference>
<keyword evidence="5 10" id="KW-0418">Kinase</keyword>
<evidence type="ECO:0000256" key="7">
    <source>
        <dbReference type="ARBA" id="ARBA00023137"/>
    </source>
</evidence>
<name>A0ABN7ZY55_9BACI</name>
<evidence type="ECO:0000256" key="3">
    <source>
        <dbReference type="ARBA" id="ARBA00022679"/>
    </source>
</evidence>
<dbReference type="NCBIfam" id="TIGR01007">
    <property type="entry name" value="eps_fam"/>
    <property type="match status" value="1"/>
</dbReference>
<dbReference type="EC" id="2.7.10.2" evidence="2"/>
<dbReference type="CDD" id="cd05387">
    <property type="entry name" value="BY-kinase"/>
    <property type="match status" value="1"/>
</dbReference>
<keyword evidence="6" id="KW-0067">ATP-binding</keyword>
<dbReference type="InterPro" id="IPR050445">
    <property type="entry name" value="Bact_polysacc_biosynth/exp"/>
</dbReference>
<dbReference type="Pfam" id="PF13614">
    <property type="entry name" value="AAA_31"/>
    <property type="match status" value="1"/>
</dbReference>
<organism evidence="10 11">
    <name type="scientific">Bacillus rhizoplanae</name>
    <dbReference type="NCBI Taxonomy" id="2880966"/>
    <lineage>
        <taxon>Bacteria</taxon>
        <taxon>Bacillati</taxon>
        <taxon>Bacillota</taxon>
        <taxon>Bacilli</taxon>
        <taxon>Bacillales</taxon>
        <taxon>Bacillaceae</taxon>
        <taxon>Bacillus</taxon>
    </lineage>
</organism>
<dbReference type="PANTHER" id="PTHR32309">
    <property type="entry name" value="TYROSINE-PROTEIN KINASE"/>
    <property type="match status" value="1"/>
</dbReference>
<dbReference type="InterPro" id="IPR027417">
    <property type="entry name" value="P-loop_NTPase"/>
</dbReference>
<evidence type="ECO:0000256" key="4">
    <source>
        <dbReference type="ARBA" id="ARBA00022741"/>
    </source>
</evidence>
<evidence type="ECO:0000256" key="1">
    <source>
        <dbReference type="ARBA" id="ARBA00007316"/>
    </source>
</evidence>
<evidence type="ECO:0000256" key="8">
    <source>
        <dbReference type="ARBA" id="ARBA00051245"/>
    </source>
</evidence>
<protein>
    <recommendedName>
        <fullName evidence="2">non-specific protein-tyrosine kinase</fullName>
        <ecNumber evidence="2">2.7.10.2</ecNumber>
    </recommendedName>
</protein>
<sequence length="220" mass="24093">MVYKSRRKRDKIKEKSLVTYTAPSSKVAEEYRAIRTNLQFSSVTCKDKTIVITSPRFGEGKSTTTANLAVSIAQQGEKVLVIDADLRKPTIHKIFQIENTMGLTNILSGKATMEGAVVQTGIGRLYVLTSGPIPFNPAEMLSSVAMETLIQKAMEQYDIILFDSPPILEVTDTSILADRCDGVVLVIGCNHTVNEDAVEAKRIISFTRGELVGAILNNKV</sequence>
<evidence type="ECO:0000313" key="11">
    <source>
        <dbReference type="Proteomes" id="UP000789423"/>
    </source>
</evidence>
<dbReference type="SUPFAM" id="SSF52540">
    <property type="entry name" value="P-loop containing nucleoside triphosphate hydrolases"/>
    <property type="match status" value="1"/>
</dbReference>
<keyword evidence="7" id="KW-0829">Tyrosine-protein kinase</keyword>
<accession>A0ABN7ZY55</accession>
<keyword evidence="11" id="KW-1185">Reference proteome</keyword>
<evidence type="ECO:0000259" key="9">
    <source>
        <dbReference type="Pfam" id="PF13614"/>
    </source>
</evidence>
<proteinExistence type="inferred from homology"/>
<dbReference type="GO" id="GO:0004715">
    <property type="term" value="F:non-membrane spanning protein tyrosine kinase activity"/>
    <property type="evidence" value="ECO:0007669"/>
    <property type="project" value="UniProtKB-EC"/>
</dbReference>
<dbReference type="RefSeq" id="WP_230575822.1">
    <property type="nucleotide sequence ID" value="NZ_CAKJTI010000017.1"/>
</dbReference>
<keyword evidence="3 10" id="KW-0808">Transferase</keyword>
<comment type="caution">
    <text evidence="10">The sequence shown here is derived from an EMBL/GenBank/DDBJ whole genome shotgun (WGS) entry which is preliminary data.</text>
</comment>
<dbReference type="PANTHER" id="PTHR32309:SF13">
    <property type="entry name" value="FERRIC ENTEROBACTIN TRANSPORT PROTEIN FEPE"/>
    <property type="match status" value="1"/>
</dbReference>
<evidence type="ECO:0000256" key="6">
    <source>
        <dbReference type="ARBA" id="ARBA00022840"/>
    </source>
</evidence>
<dbReference type="InterPro" id="IPR025669">
    <property type="entry name" value="AAA_dom"/>
</dbReference>
<reference evidence="10 11" key="1">
    <citation type="submission" date="2021-10" db="EMBL/GenBank/DDBJ databases">
        <authorList>
            <person name="Criscuolo A."/>
        </authorList>
    </citation>
    <scope>NUCLEOTIDE SEQUENCE [LARGE SCALE GENOMIC DNA]</scope>
    <source>
        <strain evidence="11">CIP 111899</strain>
    </source>
</reference>
<comment type="catalytic activity">
    <reaction evidence="8">
        <text>L-tyrosyl-[protein] + ATP = O-phospho-L-tyrosyl-[protein] + ADP + H(+)</text>
        <dbReference type="Rhea" id="RHEA:10596"/>
        <dbReference type="Rhea" id="RHEA-COMP:10136"/>
        <dbReference type="Rhea" id="RHEA-COMP:20101"/>
        <dbReference type="ChEBI" id="CHEBI:15378"/>
        <dbReference type="ChEBI" id="CHEBI:30616"/>
        <dbReference type="ChEBI" id="CHEBI:46858"/>
        <dbReference type="ChEBI" id="CHEBI:61978"/>
        <dbReference type="ChEBI" id="CHEBI:456216"/>
        <dbReference type="EC" id="2.7.10.2"/>
    </reaction>
</comment>
<keyword evidence="4" id="KW-0547">Nucleotide-binding</keyword>
<comment type="similarity">
    <text evidence="1">Belongs to the CpsD/CapB family.</text>
</comment>
<gene>
    <name evidence="10" type="primary">ywqD_2</name>
    <name evidence="10" type="ORF">BACCIP111899_02992</name>
</gene>
<evidence type="ECO:0000313" key="10">
    <source>
        <dbReference type="EMBL" id="CAG9613773.1"/>
    </source>
</evidence>